<dbReference type="Proteomes" id="UP000270296">
    <property type="component" value="Unassembled WGS sequence"/>
</dbReference>
<evidence type="ECO:0000313" key="3">
    <source>
        <dbReference type="Proteomes" id="UP000270296"/>
    </source>
</evidence>
<reference evidence="2 3" key="2">
    <citation type="submission" date="2018-11" db="EMBL/GenBank/DDBJ databases">
        <authorList>
            <consortium name="Pathogen Informatics"/>
        </authorList>
    </citation>
    <scope>NUCLEOTIDE SEQUENCE [LARGE SCALE GENOMIC DNA]</scope>
</reference>
<feature type="chain" id="PRO_5043140008" evidence="1">
    <location>
        <begin position="24"/>
        <end position="96"/>
    </location>
</feature>
<sequence length="96" mass="10671">MPTRRWTASWLGLLASIASIVRSFVHVQFLAHESFELANSQWLMTQWSGSATGSNCLTPNAASLLVITQSRWDDKRGGRVMMSDSPSDVTKALWCL</sequence>
<reference evidence="4" key="1">
    <citation type="submission" date="2016-06" db="UniProtKB">
        <authorList>
            <consortium name="WormBaseParasite"/>
        </authorList>
    </citation>
    <scope>IDENTIFICATION</scope>
</reference>
<name>A0A183IDR0_9BILA</name>
<protein>
    <submittedName>
        <fullName evidence="4">Secreted protein</fullName>
    </submittedName>
</protein>
<gene>
    <name evidence="2" type="ORF">SBAD_LOCUS1754</name>
</gene>
<dbReference type="AlphaFoldDB" id="A0A183IDR0"/>
<evidence type="ECO:0000313" key="4">
    <source>
        <dbReference type="WBParaSite" id="SBAD_0000184201-mRNA-1"/>
    </source>
</evidence>
<keyword evidence="3" id="KW-1185">Reference proteome</keyword>
<dbReference type="EMBL" id="UZAM01006942">
    <property type="protein sequence ID" value="VDO95390.1"/>
    <property type="molecule type" value="Genomic_DNA"/>
</dbReference>
<dbReference type="WBParaSite" id="SBAD_0000184201-mRNA-1">
    <property type="protein sequence ID" value="SBAD_0000184201-mRNA-1"/>
    <property type="gene ID" value="SBAD_0000184201"/>
</dbReference>
<evidence type="ECO:0000313" key="2">
    <source>
        <dbReference type="EMBL" id="VDO95390.1"/>
    </source>
</evidence>
<feature type="signal peptide" evidence="1">
    <location>
        <begin position="1"/>
        <end position="23"/>
    </location>
</feature>
<accession>A0A183IDR0</accession>
<evidence type="ECO:0000256" key="1">
    <source>
        <dbReference type="SAM" id="SignalP"/>
    </source>
</evidence>
<proteinExistence type="predicted"/>
<keyword evidence="1" id="KW-0732">Signal</keyword>
<organism evidence="4">
    <name type="scientific">Soboliphyme baturini</name>
    <dbReference type="NCBI Taxonomy" id="241478"/>
    <lineage>
        <taxon>Eukaryota</taxon>
        <taxon>Metazoa</taxon>
        <taxon>Ecdysozoa</taxon>
        <taxon>Nematoda</taxon>
        <taxon>Enoplea</taxon>
        <taxon>Dorylaimia</taxon>
        <taxon>Dioctophymatida</taxon>
        <taxon>Dioctophymatoidea</taxon>
        <taxon>Soboliphymatidae</taxon>
        <taxon>Soboliphyme</taxon>
    </lineage>
</organism>